<dbReference type="InterPro" id="IPR029063">
    <property type="entry name" value="SAM-dependent_MTases_sf"/>
</dbReference>
<dbReference type="SUPFAM" id="SSF53335">
    <property type="entry name" value="S-adenosyl-L-methionine-dependent methyltransferases"/>
    <property type="match status" value="1"/>
</dbReference>
<dbReference type="GO" id="GO:0032259">
    <property type="term" value="P:methylation"/>
    <property type="evidence" value="ECO:0007669"/>
    <property type="project" value="UniProtKB-KW"/>
</dbReference>
<dbReference type="Proteomes" id="UP000483379">
    <property type="component" value="Unassembled WGS sequence"/>
</dbReference>
<dbReference type="AlphaFoldDB" id="A0A6M0K5B3"/>
<dbReference type="GO" id="GO:0008984">
    <property type="term" value="F:protein-glutamate methylesterase activity"/>
    <property type="evidence" value="ECO:0007669"/>
    <property type="project" value="InterPro"/>
</dbReference>
<dbReference type="GO" id="GO:0006935">
    <property type="term" value="P:chemotaxis"/>
    <property type="evidence" value="ECO:0007669"/>
    <property type="project" value="UniProtKB-UniRule"/>
</dbReference>
<dbReference type="Pfam" id="PF03705">
    <property type="entry name" value="CheR_N"/>
    <property type="match status" value="1"/>
</dbReference>
<evidence type="ECO:0000256" key="5">
    <source>
        <dbReference type="ARBA" id="ARBA00022691"/>
    </source>
</evidence>
<evidence type="ECO:0000256" key="4">
    <source>
        <dbReference type="ARBA" id="ARBA00022679"/>
    </source>
</evidence>
<evidence type="ECO:0000256" key="8">
    <source>
        <dbReference type="SAM" id="MobiDB-lite"/>
    </source>
</evidence>
<feature type="domain" description="PAC" evidence="9">
    <location>
        <begin position="848"/>
        <end position="898"/>
    </location>
</feature>
<keyword evidence="3" id="KW-0489">Methyltransferase</keyword>
<evidence type="ECO:0000256" key="6">
    <source>
        <dbReference type="PROSITE-ProRule" id="PRU00050"/>
    </source>
</evidence>
<feature type="active site" evidence="6">
    <location>
        <position position="55"/>
    </location>
</feature>
<keyword evidence="5" id="KW-0949">S-adenosyl-L-methionine</keyword>
<feature type="compositionally biased region" description="Basic and acidic residues" evidence="8">
    <location>
        <begin position="683"/>
        <end position="693"/>
    </location>
</feature>
<evidence type="ECO:0000259" key="10">
    <source>
        <dbReference type="PROSITE" id="PS50122"/>
    </source>
</evidence>
<dbReference type="Pfam" id="PF01339">
    <property type="entry name" value="CheB_methylest"/>
    <property type="match status" value="1"/>
</dbReference>
<dbReference type="InterPro" id="IPR035965">
    <property type="entry name" value="PAS-like_dom_sf"/>
</dbReference>
<comment type="catalytic activity">
    <reaction evidence="1">
        <text>L-glutamyl-[protein] + S-adenosyl-L-methionine = [protein]-L-glutamate 5-O-methyl ester + S-adenosyl-L-homocysteine</text>
        <dbReference type="Rhea" id="RHEA:24452"/>
        <dbReference type="Rhea" id="RHEA-COMP:10208"/>
        <dbReference type="Rhea" id="RHEA-COMP:10311"/>
        <dbReference type="ChEBI" id="CHEBI:29973"/>
        <dbReference type="ChEBI" id="CHEBI:57856"/>
        <dbReference type="ChEBI" id="CHEBI:59789"/>
        <dbReference type="ChEBI" id="CHEBI:82795"/>
        <dbReference type="EC" id="2.1.1.80"/>
    </reaction>
</comment>
<dbReference type="PRINTS" id="PR00996">
    <property type="entry name" value="CHERMTFRASE"/>
</dbReference>
<dbReference type="InterPro" id="IPR000014">
    <property type="entry name" value="PAS"/>
</dbReference>
<dbReference type="InterPro" id="IPR050903">
    <property type="entry name" value="Bact_Chemotaxis_MeTrfase"/>
</dbReference>
<dbReference type="Gene3D" id="3.30.450.20">
    <property type="entry name" value="PAS domain"/>
    <property type="match status" value="2"/>
</dbReference>
<feature type="active site" evidence="6">
    <location>
        <position position="176"/>
    </location>
</feature>
<dbReference type="EMBL" id="JAAIJQ010000062">
    <property type="protein sequence ID" value="NEV63777.1"/>
    <property type="molecule type" value="Genomic_DNA"/>
</dbReference>
<keyword evidence="13" id="KW-1185">Reference proteome</keyword>
<dbReference type="Gene3D" id="3.40.50.180">
    <property type="entry name" value="Methylesterase CheB, C-terminal domain"/>
    <property type="match status" value="1"/>
</dbReference>
<dbReference type="InterPro" id="IPR000780">
    <property type="entry name" value="CheR_MeTrfase"/>
</dbReference>
<feature type="region of interest" description="Disordered" evidence="8">
    <location>
        <begin position="1"/>
        <end position="49"/>
    </location>
</feature>
<dbReference type="SUPFAM" id="SSF47757">
    <property type="entry name" value="Chemotaxis receptor methyltransferase CheR, N-terminal domain"/>
    <property type="match status" value="1"/>
</dbReference>
<keyword evidence="7" id="KW-0175">Coiled coil</keyword>
<dbReference type="Pfam" id="PF08448">
    <property type="entry name" value="PAS_4"/>
    <property type="match status" value="1"/>
</dbReference>
<dbReference type="CDD" id="cd16434">
    <property type="entry name" value="CheB-CheR_fusion"/>
    <property type="match status" value="1"/>
</dbReference>
<dbReference type="PANTHER" id="PTHR24422:SF27">
    <property type="entry name" value="PROTEIN-GLUTAMATE O-METHYLTRANSFERASE"/>
    <property type="match status" value="1"/>
</dbReference>
<reference evidence="12 13" key="1">
    <citation type="submission" date="2020-02" db="EMBL/GenBank/DDBJ databases">
        <title>Genome sequences of Thiorhodococcus mannitoliphagus and Thiorhodococcus minor, purple sulfur photosynthetic bacteria in the gammaproteobacterial family, Chromatiaceae.</title>
        <authorList>
            <person name="Aviles F.A."/>
            <person name="Meyer T.E."/>
            <person name="Kyndt J.A."/>
        </authorList>
    </citation>
    <scope>NUCLEOTIDE SEQUENCE [LARGE SCALE GENOMIC DNA]</scope>
    <source>
        <strain evidence="12 13">DSM 11518</strain>
    </source>
</reference>
<dbReference type="InterPro" id="IPR013656">
    <property type="entry name" value="PAS_4"/>
</dbReference>
<dbReference type="SMART" id="SM00138">
    <property type="entry name" value="MeTrc"/>
    <property type="match status" value="1"/>
</dbReference>
<dbReference type="GO" id="GO:0008983">
    <property type="term" value="F:protein-glutamate O-methyltransferase activity"/>
    <property type="evidence" value="ECO:0007669"/>
    <property type="project" value="UniProtKB-EC"/>
</dbReference>
<evidence type="ECO:0000259" key="9">
    <source>
        <dbReference type="PROSITE" id="PS50113"/>
    </source>
</evidence>
<sequence>MSSANPNGDGKAPKADDSAQSQRPPEHPPASEPAAASEGEPGPQAPLTVVGIGASAGGLAAFEAFFSAIPQDLPTGMAFVLVQHLAPDHKSVLTDLVRRYTRMEVQEVEDGVSIRPDCAYIIPPGLDMALFNGKLHLLEPSAPRGLRLPIDFFFRSLADDQHERAICVVLSGTGSDGTLGARAIKGEGGLVMVQSPTTAAYDGMPRSVIATGLADLVLPPGEMPERLMAYLTHAFGKRPVAESPAVKSEDALTKICLLLRDATRHDFSQYKQSTLVRRIERRMALQQIDRQHDYVRYLQREPGETQALFRDLLIGVTSFFRDPEAFAVLQAEVIPRLFAAKPAGSTLRVWVCGCSSGEEAYSIAILVQEHLDALQPPLQVQIFATDVDAQAIGRARTGAYPASIAADVSPERLKRFFTLDEEAGVYRIQRVIRDLLVFSEQDLIRDPPFSRIDLISCRNLLIYLNGDLQRKLIPLFHYALNPHGVLFLGSSESIGDALTRFTPLDRKWKLYGRLETSDIPAPLGDPATLARPDMETLPSGPAAPQAPDADLRAVTQGALLQHFSAAGLLINAKGDISYIHGRTGLYLEPAAGTASMNVFQMAREGLQRPLTTALQRAVARQDSAEALGLKVKTNGDFTRIDLFIHPVRRSRRTDASDTRAERYLIVFQEASAADPETLPAGGEDARAPADPQRDRRIAELEQELRAKEEYLQTTLEEMETSNEELKSTNEEMQSVNEELQSTNEELETSKEELQSVNEELSTVNAELQQKVADLSRANDDMNNLLAGTGVATLFVDDQLRISRFTPAMTQIIKLIPSDIGRPVGDLVSNLVDYTDLVDDIEGVLRTLATREKAVQTQDGTWFLMRIGPYRTLANVIEGAVMTFVDISSRKHMEEELRSARAIAEGVVDAVREPLVVLDPDTVIVSANRSFYRHFQVTERETLGKPLCDLGSGQWNVPALRALLGKLAQPGASFDDYRIEHDFPRLGRRVMQLNARRLPPIGGQSGAILLAFEDLTQRVHADMDAPSEPDSTPDSTPSHGGAHDRADE</sequence>
<dbReference type="EC" id="2.1.1.80" evidence="2"/>
<proteinExistence type="predicted"/>
<evidence type="ECO:0000313" key="13">
    <source>
        <dbReference type="Proteomes" id="UP000483379"/>
    </source>
</evidence>
<dbReference type="PROSITE" id="PS50122">
    <property type="entry name" value="CHEB"/>
    <property type="match status" value="1"/>
</dbReference>
<dbReference type="GO" id="GO:0005737">
    <property type="term" value="C:cytoplasm"/>
    <property type="evidence" value="ECO:0007669"/>
    <property type="project" value="InterPro"/>
</dbReference>
<dbReference type="InterPro" id="IPR000700">
    <property type="entry name" value="PAS-assoc_C"/>
</dbReference>
<dbReference type="GO" id="GO:0000156">
    <property type="term" value="F:phosphorelay response regulator activity"/>
    <property type="evidence" value="ECO:0007669"/>
    <property type="project" value="InterPro"/>
</dbReference>
<name>A0A6M0K5B3_9GAMM</name>
<feature type="active site" evidence="6">
    <location>
        <position position="84"/>
    </location>
</feature>
<dbReference type="SMART" id="SM00091">
    <property type="entry name" value="PAS"/>
    <property type="match status" value="2"/>
</dbReference>
<keyword evidence="4" id="KW-0808">Transferase</keyword>
<feature type="compositionally biased region" description="Low complexity" evidence="8">
    <location>
        <begin position="32"/>
        <end position="46"/>
    </location>
</feature>
<dbReference type="Gene3D" id="1.10.155.10">
    <property type="entry name" value="Chemotaxis receptor methyltransferase CheR, N-terminal domain"/>
    <property type="match status" value="1"/>
</dbReference>
<feature type="region of interest" description="Disordered" evidence="8">
    <location>
        <begin position="522"/>
        <end position="546"/>
    </location>
</feature>
<gene>
    <name evidence="12" type="ORF">G3446_18095</name>
</gene>
<dbReference type="InterPro" id="IPR000673">
    <property type="entry name" value="Sig_transdc_resp-reg_Me-estase"/>
</dbReference>
<organism evidence="12 13">
    <name type="scientific">Thiorhodococcus minor</name>
    <dbReference type="NCBI Taxonomy" id="57489"/>
    <lineage>
        <taxon>Bacteria</taxon>
        <taxon>Pseudomonadati</taxon>
        <taxon>Pseudomonadota</taxon>
        <taxon>Gammaproteobacteria</taxon>
        <taxon>Chromatiales</taxon>
        <taxon>Chromatiaceae</taxon>
        <taxon>Thiorhodococcus</taxon>
    </lineage>
</organism>
<dbReference type="Gene3D" id="3.40.50.150">
    <property type="entry name" value="Vaccinia Virus protein VP39"/>
    <property type="match status" value="1"/>
</dbReference>
<keyword evidence="6" id="KW-0145">Chemotaxis</keyword>
<protein>
    <recommendedName>
        <fullName evidence="2">protein-glutamate O-methyltransferase</fullName>
        <ecNumber evidence="2">2.1.1.80</ecNumber>
    </recommendedName>
</protein>
<evidence type="ECO:0000256" key="2">
    <source>
        <dbReference type="ARBA" id="ARBA00012534"/>
    </source>
</evidence>
<dbReference type="InterPro" id="IPR022641">
    <property type="entry name" value="CheR_N"/>
</dbReference>
<dbReference type="CDD" id="cd00130">
    <property type="entry name" value="PAS"/>
    <property type="match status" value="1"/>
</dbReference>
<feature type="domain" description="CheB-type methylesterase" evidence="10">
    <location>
        <begin position="46"/>
        <end position="234"/>
    </location>
</feature>
<evidence type="ECO:0000256" key="1">
    <source>
        <dbReference type="ARBA" id="ARBA00001541"/>
    </source>
</evidence>
<dbReference type="InterPro" id="IPR036804">
    <property type="entry name" value="CheR_N_sf"/>
</dbReference>
<dbReference type="PROSITE" id="PS50123">
    <property type="entry name" value="CHER"/>
    <property type="match status" value="1"/>
</dbReference>
<dbReference type="InterPro" id="IPR022642">
    <property type="entry name" value="CheR_C"/>
</dbReference>
<feature type="compositionally biased region" description="Low complexity" evidence="8">
    <location>
        <begin position="1025"/>
        <end position="1037"/>
    </location>
</feature>
<evidence type="ECO:0000256" key="7">
    <source>
        <dbReference type="SAM" id="Coils"/>
    </source>
</evidence>
<evidence type="ECO:0000259" key="11">
    <source>
        <dbReference type="PROSITE" id="PS50123"/>
    </source>
</evidence>
<evidence type="ECO:0000313" key="12">
    <source>
        <dbReference type="EMBL" id="NEV63777.1"/>
    </source>
</evidence>
<feature type="region of interest" description="Disordered" evidence="8">
    <location>
        <begin position="1018"/>
        <end position="1047"/>
    </location>
</feature>
<dbReference type="Pfam" id="PF01739">
    <property type="entry name" value="CheR"/>
    <property type="match status" value="1"/>
</dbReference>
<feature type="region of interest" description="Disordered" evidence="8">
    <location>
        <begin position="674"/>
        <end position="693"/>
    </location>
</feature>
<feature type="domain" description="CheR-type methyltransferase" evidence="11">
    <location>
        <begin position="240"/>
        <end position="494"/>
    </location>
</feature>
<evidence type="ECO:0000256" key="3">
    <source>
        <dbReference type="ARBA" id="ARBA00022603"/>
    </source>
</evidence>
<feature type="coiled-coil region" evidence="7">
    <location>
        <begin position="697"/>
        <end position="784"/>
    </location>
</feature>
<keyword evidence="6" id="KW-0378">Hydrolase</keyword>
<dbReference type="RefSeq" id="WP_164454240.1">
    <property type="nucleotide sequence ID" value="NZ_JAAIJQ010000062.1"/>
</dbReference>
<dbReference type="InterPro" id="IPR035909">
    <property type="entry name" value="CheB_C"/>
</dbReference>
<dbReference type="SUPFAM" id="SSF52738">
    <property type="entry name" value="Methylesterase CheB, C-terminal domain"/>
    <property type="match status" value="1"/>
</dbReference>
<dbReference type="Pfam" id="PF13596">
    <property type="entry name" value="PAS_10"/>
    <property type="match status" value="1"/>
</dbReference>
<dbReference type="PANTHER" id="PTHR24422">
    <property type="entry name" value="CHEMOTAXIS PROTEIN METHYLTRANSFERASE"/>
    <property type="match status" value="1"/>
</dbReference>
<comment type="caution">
    <text evidence="12">The sequence shown here is derived from an EMBL/GenBank/DDBJ whole genome shotgun (WGS) entry which is preliminary data.</text>
</comment>
<accession>A0A6M0K5B3</accession>
<dbReference type="SUPFAM" id="SSF55785">
    <property type="entry name" value="PYP-like sensor domain (PAS domain)"/>
    <property type="match status" value="2"/>
</dbReference>
<dbReference type="PROSITE" id="PS50113">
    <property type="entry name" value="PAC"/>
    <property type="match status" value="1"/>
</dbReference>